<name>A0A9W8G4Z0_9FUNG</name>
<keyword evidence="7 10" id="KW-0411">Iron-sulfur</keyword>
<comment type="caution">
    <text evidence="12">The sequence shown here is derived from an EMBL/GenBank/DDBJ whole genome shotgun (WGS) entry which is preliminary data.</text>
</comment>
<dbReference type="GO" id="GO:0017183">
    <property type="term" value="P:protein histidyl modification to diphthamide"/>
    <property type="evidence" value="ECO:0007669"/>
    <property type="project" value="InterPro"/>
</dbReference>
<feature type="region of interest" description="Disordered" evidence="11">
    <location>
        <begin position="444"/>
        <end position="474"/>
    </location>
</feature>
<comment type="subunit">
    <text evidence="8">Component of the 2-(3-amino-3-carboxypropyl)histidine synthase complex composed of DPH1, DPH2, DPH3 and a NADH-dependent reductase, predominantly CBR1.</text>
</comment>
<comment type="function">
    <text evidence="9">Required for the first step of diphthamide biosynthesis, a post-translational modification of histidine which occurs in elongation factor 2. DPH1 and DPH2 transfer a 3-amino-3-carboxypropyl (ACP) group from S-adenosyl-L-methionine (SAM) to a histidine residue, the reaction is assisted by a reduction system comprising DPH3 and a NADH-dependent reductase, predominantly CBR1. Facilitates the reduction of the catalytic iron-sulfur cluster found in the DPH1 subunit.</text>
</comment>
<dbReference type="GO" id="GO:0090560">
    <property type="term" value="F:2-(3-amino-3-carboxypropyl)histidine synthase activity"/>
    <property type="evidence" value="ECO:0007669"/>
    <property type="project" value="InterPro"/>
</dbReference>
<dbReference type="GO" id="GO:0005737">
    <property type="term" value="C:cytoplasm"/>
    <property type="evidence" value="ECO:0007669"/>
    <property type="project" value="UniProtKB-SubCell"/>
</dbReference>
<evidence type="ECO:0000256" key="4">
    <source>
        <dbReference type="ARBA" id="ARBA00021914"/>
    </source>
</evidence>
<proteinExistence type="inferred from homology"/>
<keyword evidence="10" id="KW-0963">Cytoplasm</keyword>
<dbReference type="FunFam" id="3.40.50.11860:FF:000001">
    <property type="entry name" value="2-(3-amino-3-carboxypropyl)histidine synthase subunit 2"/>
    <property type="match status" value="1"/>
</dbReference>
<dbReference type="AlphaFoldDB" id="A0A9W8G4Z0"/>
<feature type="region of interest" description="Disordered" evidence="11">
    <location>
        <begin position="1"/>
        <end position="27"/>
    </location>
</feature>
<dbReference type="Gene3D" id="3.40.50.11840">
    <property type="entry name" value="Diphthamide synthesis DPH1/DPH2 domain 1"/>
    <property type="match status" value="1"/>
</dbReference>
<comment type="similarity">
    <text evidence="3 10">Belongs to the DPH1/DPH2 family. DPH2 subfamily.</text>
</comment>
<evidence type="ECO:0000256" key="2">
    <source>
        <dbReference type="ARBA" id="ARBA00005156"/>
    </source>
</evidence>
<dbReference type="PANTHER" id="PTHR10762:SF2">
    <property type="entry name" value="2-(3-AMINO-3-CARBOXYPROPYL)HISTIDINE SYNTHASE SUBUNIT 2"/>
    <property type="match status" value="1"/>
</dbReference>
<dbReference type="InterPro" id="IPR042263">
    <property type="entry name" value="DPH1/DPH2_1"/>
</dbReference>
<comment type="subcellular location">
    <subcellularLocation>
        <location evidence="10">Cytoplasm</location>
    </subcellularLocation>
</comment>
<dbReference type="GO" id="GO:0046872">
    <property type="term" value="F:metal ion binding"/>
    <property type="evidence" value="ECO:0007669"/>
    <property type="project" value="UniProtKB-KW"/>
</dbReference>
<dbReference type="InterPro" id="IPR010014">
    <property type="entry name" value="DHP2"/>
</dbReference>
<dbReference type="EMBL" id="JANBTW010000057">
    <property type="protein sequence ID" value="KAJ2674393.1"/>
    <property type="molecule type" value="Genomic_DNA"/>
</dbReference>
<dbReference type="NCBIfam" id="TIGR00272">
    <property type="entry name" value="DPH2"/>
    <property type="match status" value="1"/>
</dbReference>
<dbReference type="PANTHER" id="PTHR10762">
    <property type="entry name" value="DIPHTHAMIDE BIOSYNTHESIS PROTEIN"/>
    <property type="match status" value="1"/>
</dbReference>
<evidence type="ECO:0000256" key="8">
    <source>
        <dbReference type="ARBA" id="ARBA00034128"/>
    </source>
</evidence>
<dbReference type="GO" id="GO:0051536">
    <property type="term" value="F:iron-sulfur cluster binding"/>
    <property type="evidence" value="ECO:0007669"/>
    <property type="project" value="UniProtKB-KW"/>
</dbReference>
<accession>A0A9W8G4Z0</accession>
<evidence type="ECO:0000256" key="3">
    <source>
        <dbReference type="ARBA" id="ARBA00006179"/>
    </source>
</evidence>
<dbReference type="NCBIfam" id="TIGR00322">
    <property type="entry name" value="diphth2_R"/>
    <property type="match status" value="1"/>
</dbReference>
<dbReference type="InterPro" id="IPR042265">
    <property type="entry name" value="DPH1/DPH2_3"/>
</dbReference>
<evidence type="ECO:0000256" key="11">
    <source>
        <dbReference type="SAM" id="MobiDB-lite"/>
    </source>
</evidence>
<dbReference type="SFLD" id="SFLDG01121">
    <property type="entry name" value="Diphthamide_biosynthesis"/>
    <property type="match status" value="1"/>
</dbReference>
<keyword evidence="6 10" id="KW-0408">Iron</keyword>
<dbReference type="Gene3D" id="3.40.50.11860">
    <property type="entry name" value="Diphthamide synthesis DPH1/DPH2 domain 3"/>
    <property type="match status" value="1"/>
</dbReference>
<protein>
    <recommendedName>
        <fullName evidence="4 10">2-(3-amino-3-carboxypropyl)histidine synthase subunit 2</fullName>
    </recommendedName>
</protein>
<dbReference type="FunFam" id="3.40.50.11840:FF:000002">
    <property type="entry name" value="2-(3-amino-3-carboxypropyl)histidine synthase subunit 2"/>
    <property type="match status" value="1"/>
</dbReference>
<evidence type="ECO:0000256" key="6">
    <source>
        <dbReference type="ARBA" id="ARBA00023004"/>
    </source>
</evidence>
<dbReference type="InterPro" id="IPR016435">
    <property type="entry name" value="DPH1/DPH2"/>
</dbReference>
<dbReference type="SFLD" id="SFLDS00032">
    <property type="entry name" value="Radical_SAM_3-amino-3-carboxyp"/>
    <property type="match status" value="1"/>
</dbReference>
<evidence type="ECO:0000256" key="5">
    <source>
        <dbReference type="ARBA" id="ARBA00022723"/>
    </source>
</evidence>
<dbReference type="OrthoDB" id="449241at2759"/>
<organism evidence="12 13">
    <name type="scientific">Coemansia spiralis</name>
    <dbReference type="NCBI Taxonomy" id="417178"/>
    <lineage>
        <taxon>Eukaryota</taxon>
        <taxon>Fungi</taxon>
        <taxon>Fungi incertae sedis</taxon>
        <taxon>Zoopagomycota</taxon>
        <taxon>Kickxellomycotina</taxon>
        <taxon>Kickxellomycetes</taxon>
        <taxon>Kickxellales</taxon>
        <taxon>Kickxellaceae</taxon>
        <taxon>Coemansia</taxon>
    </lineage>
</organism>
<keyword evidence="5 10" id="KW-0479">Metal-binding</keyword>
<comment type="pathway">
    <text evidence="2 10">Protein modification; peptidyl-diphthamide biosynthesis.</text>
</comment>
<evidence type="ECO:0000256" key="9">
    <source>
        <dbReference type="ARBA" id="ARBA00054092"/>
    </source>
</evidence>
<reference evidence="12" key="1">
    <citation type="submission" date="2022-07" db="EMBL/GenBank/DDBJ databases">
        <title>Phylogenomic reconstructions and comparative analyses of Kickxellomycotina fungi.</title>
        <authorList>
            <person name="Reynolds N.K."/>
            <person name="Stajich J.E."/>
            <person name="Barry K."/>
            <person name="Grigoriev I.V."/>
            <person name="Crous P."/>
            <person name="Smith M.E."/>
        </authorList>
    </citation>
    <scope>NUCLEOTIDE SEQUENCE</scope>
    <source>
        <strain evidence="12">NRRL 3115</strain>
    </source>
</reference>
<dbReference type="Pfam" id="PF01866">
    <property type="entry name" value="Diphthamide_syn"/>
    <property type="match status" value="1"/>
</dbReference>
<evidence type="ECO:0000256" key="10">
    <source>
        <dbReference type="RuleBase" id="RU364133"/>
    </source>
</evidence>
<comment type="cofactor">
    <cofactor evidence="1">
        <name>[4Fe-4S] cluster</name>
        <dbReference type="ChEBI" id="CHEBI:49883"/>
    </cofactor>
</comment>
<evidence type="ECO:0000313" key="12">
    <source>
        <dbReference type="EMBL" id="KAJ2674393.1"/>
    </source>
</evidence>
<evidence type="ECO:0000256" key="1">
    <source>
        <dbReference type="ARBA" id="ARBA00001966"/>
    </source>
</evidence>
<comment type="function">
    <text evidence="10">Required for the first step of diphthamide biosynthesis, a post-translational modification of histidine which occurs in elongation factor 2. DPH1 and DPH2 transfer a 3-amino-3-carboxypropyl (ACP) group from S-adenosyl-L-methionine (SAM) to a histidine residue, the reaction is assisted by a reduction system comprising DPH3 and a NADH-dependent reductase. Facilitates the reduction of the catalytic iron-sulfur cluster found in the DPH1 subunit.</text>
</comment>
<evidence type="ECO:0000256" key="7">
    <source>
        <dbReference type="ARBA" id="ARBA00023014"/>
    </source>
</evidence>
<sequence length="474" mass="52358">MSDLKAPVAVDSDGSEAIQRTGVDSRPAATREEALELYEIQHTVDMIRSGGYTRVALQFPDELLADSSLVSTLLQNSLPDVCLCTLADTSLGSCCVDEVAASHNGADLIVHYGRTCLSLTSRIPVFYVFGREPIDTMDCVEKMPKGDVLVVCDAPYMYKIGEIAGGLRRRGVGSVVESRFDVPGVYVPGAEKRRPGRVWDLEGRPLSEYNILFVGQESLTLTNILLTQRCRTVFSYDPLKRVLREETMANRHLARRYHMVQRARDADTIGIIVGTQATGYLGLIEALKTLLRRARKKFYVFTVGKLNVAKLANFPEINAYVLVACPENSIVDSKEFFAPVVTPYELLLAVSQREWSGDYVTDFGALLSEIENTSVVEDDDVPHYSLITGKLMQRRHVDAQGSGGEREEESTSLVVGVDREIVRYLGSAGAEYLLSRSFRGLGHDGAEEEEQTEPMVAVEGKSGIARAYAREPRD</sequence>
<gene>
    <name evidence="12" type="primary">DPH2</name>
    <name evidence="12" type="ORF">GGI25_004333</name>
</gene>
<dbReference type="Proteomes" id="UP001151518">
    <property type="component" value="Unassembled WGS sequence"/>
</dbReference>
<evidence type="ECO:0000313" key="13">
    <source>
        <dbReference type="Proteomes" id="UP001151518"/>
    </source>
</evidence>